<proteinExistence type="predicted"/>
<reference evidence="1 2" key="1">
    <citation type="submission" date="2016-01" db="EMBL/GenBank/DDBJ databases">
        <title>Mycobacterium immunogenum strain CD11_6 genome sequencing and assembly.</title>
        <authorList>
            <person name="Kaur G."/>
            <person name="Nair G.R."/>
            <person name="Mayilraj S."/>
        </authorList>
    </citation>
    <scope>NUCLEOTIDE SEQUENCE [LARGE SCALE GENOMIC DNA]</scope>
    <source>
        <strain evidence="1 2">CD11-6</strain>
    </source>
</reference>
<evidence type="ECO:0000313" key="2">
    <source>
        <dbReference type="Proteomes" id="UP000186919"/>
    </source>
</evidence>
<dbReference type="EMBL" id="LQYE01000008">
    <property type="protein sequence ID" value="OAT69186.1"/>
    <property type="molecule type" value="Genomic_DNA"/>
</dbReference>
<protein>
    <submittedName>
        <fullName evidence="1">Uncharacterized protein</fullName>
    </submittedName>
</protein>
<dbReference type="AlphaFoldDB" id="A0A179VG11"/>
<sequence>MQKIAGVLVAVVVTVFSASCVEESSTQTPGGTTNTRPQLKIGEVCSYPLEFLRSAWVGTKGADVRGEQGPFDSEPLFGMDPPRLICYYLAQNTNAIDPKHPYRPWMQIEKGAAPDSAKSGSADTLTRDVKVEGVTVKMTWPAQQEGGWATATRIEIALQQEGWSGAMNLPTPRTWDPRGGQPLTDSDVGVAARELLRIIDTVRTAK</sequence>
<evidence type="ECO:0000313" key="1">
    <source>
        <dbReference type="EMBL" id="OAT69186.1"/>
    </source>
</evidence>
<organism evidence="1 2">
    <name type="scientific">Mycobacteroides immunogenum</name>
    <dbReference type="NCBI Taxonomy" id="83262"/>
    <lineage>
        <taxon>Bacteria</taxon>
        <taxon>Bacillati</taxon>
        <taxon>Actinomycetota</taxon>
        <taxon>Actinomycetes</taxon>
        <taxon>Mycobacteriales</taxon>
        <taxon>Mycobacteriaceae</taxon>
        <taxon>Mycobacteroides</taxon>
    </lineage>
</organism>
<dbReference type="PROSITE" id="PS51257">
    <property type="entry name" value="PROKAR_LIPOPROTEIN"/>
    <property type="match status" value="1"/>
</dbReference>
<dbReference type="Proteomes" id="UP000186919">
    <property type="component" value="Unassembled WGS sequence"/>
</dbReference>
<gene>
    <name evidence="1" type="ORF">AWB85_22085</name>
</gene>
<accession>A0A179VG11</accession>
<comment type="caution">
    <text evidence="1">The sequence shown here is derived from an EMBL/GenBank/DDBJ whole genome shotgun (WGS) entry which is preliminary data.</text>
</comment>
<name>A0A179VG11_9MYCO</name>